<feature type="signal peptide" evidence="11">
    <location>
        <begin position="1"/>
        <end position="22"/>
    </location>
</feature>
<evidence type="ECO:0000256" key="6">
    <source>
        <dbReference type="ARBA" id="ARBA00022729"/>
    </source>
</evidence>
<evidence type="ECO:0000313" key="12">
    <source>
        <dbReference type="EMBL" id="MFD0860679.1"/>
    </source>
</evidence>
<dbReference type="EMBL" id="JBHTJH010000001">
    <property type="protein sequence ID" value="MFD0860679.1"/>
    <property type="molecule type" value="Genomic_DNA"/>
</dbReference>
<evidence type="ECO:0000256" key="5">
    <source>
        <dbReference type="ARBA" id="ARBA00022692"/>
    </source>
</evidence>
<dbReference type="SUPFAM" id="SSF56935">
    <property type="entry name" value="Porins"/>
    <property type="match status" value="1"/>
</dbReference>
<dbReference type="PANTHER" id="PTHR32552">
    <property type="entry name" value="FERRICHROME IRON RECEPTOR-RELATED"/>
    <property type="match status" value="1"/>
</dbReference>
<feature type="chain" id="PRO_5047383285" evidence="11">
    <location>
        <begin position="23"/>
        <end position="592"/>
    </location>
</feature>
<keyword evidence="13" id="KW-1185">Reference proteome</keyword>
<keyword evidence="5" id="KW-0812">Transmembrane</keyword>
<evidence type="ECO:0000256" key="11">
    <source>
        <dbReference type="SAM" id="SignalP"/>
    </source>
</evidence>
<keyword evidence="7" id="KW-0408">Iron</keyword>
<proteinExistence type="predicted"/>
<keyword evidence="10" id="KW-0998">Cell outer membrane</keyword>
<dbReference type="Gene3D" id="2.40.170.20">
    <property type="entry name" value="TonB-dependent receptor, beta-barrel domain"/>
    <property type="match status" value="1"/>
</dbReference>
<dbReference type="RefSeq" id="WP_386402366.1">
    <property type="nucleotide sequence ID" value="NZ_JBHTJH010000001.1"/>
</dbReference>
<evidence type="ECO:0000256" key="3">
    <source>
        <dbReference type="ARBA" id="ARBA00022452"/>
    </source>
</evidence>
<protein>
    <submittedName>
        <fullName evidence="12">TonB-dependent receptor</fullName>
    </submittedName>
</protein>
<reference evidence="13" key="1">
    <citation type="journal article" date="2019" name="Int. J. Syst. Evol. Microbiol.">
        <title>The Global Catalogue of Microorganisms (GCM) 10K type strain sequencing project: providing services to taxonomists for standard genome sequencing and annotation.</title>
        <authorList>
            <consortium name="The Broad Institute Genomics Platform"/>
            <consortium name="The Broad Institute Genome Sequencing Center for Infectious Disease"/>
            <person name="Wu L."/>
            <person name="Ma J."/>
        </authorList>
    </citation>
    <scope>NUCLEOTIDE SEQUENCE [LARGE SCALE GENOMIC DNA]</scope>
    <source>
        <strain evidence="13">CCUG 62952</strain>
    </source>
</reference>
<keyword evidence="9" id="KW-0472">Membrane</keyword>
<dbReference type="InterPro" id="IPR036942">
    <property type="entry name" value="Beta-barrel_TonB_sf"/>
</dbReference>
<keyword evidence="8" id="KW-0406">Ion transport</keyword>
<comment type="subcellular location">
    <subcellularLocation>
        <location evidence="1">Cell outer membrane</location>
        <topology evidence="1">Multi-pass membrane protein</topology>
    </subcellularLocation>
</comment>
<evidence type="ECO:0000256" key="1">
    <source>
        <dbReference type="ARBA" id="ARBA00004571"/>
    </source>
</evidence>
<keyword evidence="3" id="KW-1134">Transmembrane beta strand</keyword>
<evidence type="ECO:0000313" key="13">
    <source>
        <dbReference type="Proteomes" id="UP001596978"/>
    </source>
</evidence>
<evidence type="ECO:0000256" key="4">
    <source>
        <dbReference type="ARBA" id="ARBA00022496"/>
    </source>
</evidence>
<sequence>MRKQIKNIFLCVMAVSSWAGLAQDKKDENKVDPLGTEVVNVVKAYTPTISDAFKVKENPTLDDSITTQKKDVLYKINSVPVASTFTPAKGDAAAVQKEPNETLYDSYVSLGLGNFVNAELDFYTSRALNRDETLDISINHHSTQGGIEEVQLDDKFFDTRLDVSYKKDNRRDLDWGADIGYQNQLYNWYGLYENSYDQATLNGIDESQTYHSAYISANASIEDSYFEKGKVTFRRTWDAFGSSENHFLLQPSFQIPIADEYIQTNVRLDYLGGGFDQGFDDNFEIKHNYLLFGVNPNLQILRDDLTVNLGASLYYAGSFSREFGGINAGSDTDFFVYPKVTASYRLVDEYVIAYAGIEGDLIQNTYYNLVQENTFVSPSLLIVPTDQMYDGYFGLKGKFSTNVGYNIRGSYKAENNKPLFKQNRSLIPTFASEEFQKPSTFGVVYDDVTTLSIFGELNFDINRSFKLKLQGEYFNYDTEVETEPWNLPELTFSVFGDYQIDEHWYAGAHVFYVGERQDEFLSPDNGIDPLVVTSVTLDSFIDINLKAGYRLNEQLSIYAKVNNIASQNYQRWANYPVQGLQAMAGLTYKFDF</sequence>
<name>A0ABW3CTU7_9FLAO</name>
<dbReference type="Proteomes" id="UP001596978">
    <property type="component" value="Unassembled WGS sequence"/>
</dbReference>
<evidence type="ECO:0000256" key="10">
    <source>
        <dbReference type="ARBA" id="ARBA00023237"/>
    </source>
</evidence>
<keyword evidence="4" id="KW-0410">Iron transport</keyword>
<keyword evidence="2" id="KW-0813">Transport</keyword>
<gene>
    <name evidence="12" type="ORF">ACFQ1M_00550</name>
</gene>
<dbReference type="InterPro" id="IPR039426">
    <property type="entry name" value="TonB-dep_rcpt-like"/>
</dbReference>
<evidence type="ECO:0000256" key="9">
    <source>
        <dbReference type="ARBA" id="ARBA00023136"/>
    </source>
</evidence>
<evidence type="ECO:0000256" key="2">
    <source>
        <dbReference type="ARBA" id="ARBA00022448"/>
    </source>
</evidence>
<comment type="caution">
    <text evidence="12">The sequence shown here is derived from an EMBL/GenBank/DDBJ whole genome shotgun (WGS) entry which is preliminary data.</text>
</comment>
<evidence type="ECO:0000256" key="8">
    <source>
        <dbReference type="ARBA" id="ARBA00023065"/>
    </source>
</evidence>
<evidence type="ECO:0000256" key="7">
    <source>
        <dbReference type="ARBA" id="ARBA00023004"/>
    </source>
</evidence>
<dbReference type="PANTHER" id="PTHR32552:SF89">
    <property type="entry name" value="CATECHOLATE SIDEROPHORE RECEPTOR FIU"/>
    <property type="match status" value="1"/>
</dbReference>
<accession>A0ABW3CTU7</accession>
<organism evidence="12 13">
    <name type="scientific">Sungkyunkwania multivorans</name>
    <dbReference type="NCBI Taxonomy" id="1173618"/>
    <lineage>
        <taxon>Bacteria</taxon>
        <taxon>Pseudomonadati</taxon>
        <taxon>Bacteroidota</taxon>
        <taxon>Flavobacteriia</taxon>
        <taxon>Flavobacteriales</taxon>
        <taxon>Flavobacteriaceae</taxon>
        <taxon>Sungkyunkwania</taxon>
    </lineage>
</organism>
<keyword evidence="12" id="KW-0675">Receptor</keyword>
<keyword evidence="6 11" id="KW-0732">Signal</keyword>